<accession>A0A1X7JBH2</accession>
<sequence length="359" mass="36506">MVKERAGAILRYGRGMTWRRRGSAFAAAVVASVVVSSGLFACSLLPGAPDSVSAAAATAKESLSGAPGVESVSAEVTLRDYRGEGSVSDPEAWVVRLTVNAAAGGRDLERAADEVVEALVEARPEAHIYAVIVAPRLAGDADAEILFDENVGAGGVAAERVTAARALAGVAGVSRVTVGRDDEPPRVEATGIDEWPTVAAGIRASPGFGVGAVQNPSLIAPLDSGDPLSGDGSEGLHLELGAVSPSASMIDEVIRLSEDRSVRSIWFSSGEGLLPAGGVAAERSSLAVDVDTSADAERVANRLAGLDDQRYWTQGSGRPSFQISSPIGNSADSSAIVGYVGLPLGSAEPDDLPAAPGVR</sequence>
<proteinExistence type="predicted"/>
<evidence type="ECO:0000313" key="1">
    <source>
        <dbReference type="EMBL" id="SMG25171.1"/>
    </source>
</evidence>
<dbReference type="EMBL" id="FXAY01000002">
    <property type="protein sequence ID" value="SMG25171.1"/>
    <property type="molecule type" value="Genomic_DNA"/>
</dbReference>
<evidence type="ECO:0000313" key="2">
    <source>
        <dbReference type="Proteomes" id="UP000193244"/>
    </source>
</evidence>
<gene>
    <name evidence="1" type="ORF">SAMN06296010_1236</name>
</gene>
<protein>
    <submittedName>
        <fullName evidence="1">Uncharacterized protein</fullName>
    </submittedName>
</protein>
<reference evidence="2" key="1">
    <citation type="submission" date="2017-04" db="EMBL/GenBank/DDBJ databases">
        <authorList>
            <person name="Varghese N."/>
            <person name="Submissions S."/>
        </authorList>
    </citation>
    <scope>NUCLEOTIDE SEQUENCE [LARGE SCALE GENOMIC DNA]</scope>
    <source>
        <strain evidence="2">VKM Ac-2510</strain>
    </source>
</reference>
<organism evidence="1 2">
    <name type="scientific">Agreia pratensis</name>
    <dbReference type="NCBI Taxonomy" id="150121"/>
    <lineage>
        <taxon>Bacteria</taxon>
        <taxon>Bacillati</taxon>
        <taxon>Actinomycetota</taxon>
        <taxon>Actinomycetes</taxon>
        <taxon>Micrococcales</taxon>
        <taxon>Microbacteriaceae</taxon>
        <taxon>Agreia</taxon>
    </lineage>
</organism>
<dbReference type="Proteomes" id="UP000193244">
    <property type="component" value="Unassembled WGS sequence"/>
</dbReference>
<keyword evidence="2" id="KW-1185">Reference proteome</keyword>
<dbReference type="STRING" id="150121.SAMN06296010_1236"/>
<name>A0A1X7JBH2_9MICO</name>
<dbReference type="AlphaFoldDB" id="A0A1X7JBH2"/>